<dbReference type="SUPFAM" id="SSF49482">
    <property type="entry name" value="Aromatic compound dioxygenase"/>
    <property type="match status" value="1"/>
</dbReference>
<name>A0ABN3W7C9_9ACTN</name>
<evidence type="ECO:0000256" key="6">
    <source>
        <dbReference type="ARBA" id="ARBA00023004"/>
    </source>
</evidence>
<dbReference type="Pfam" id="PF04444">
    <property type="entry name" value="Dioxygenase_N"/>
    <property type="match status" value="1"/>
</dbReference>
<proteinExistence type="inferred from homology"/>
<keyword evidence="3" id="KW-0479">Metal-binding</keyword>
<keyword evidence="9" id="KW-1185">Reference proteome</keyword>
<gene>
    <name evidence="8" type="ORF">GCM10010517_65240</name>
</gene>
<evidence type="ECO:0000256" key="2">
    <source>
        <dbReference type="ARBA" id="ARBA00007825"/>
    </source>
</evidence>
<evidence type="ECO:0000256" key="5">
    <source>
        <dbReference type="ARBA" id="ARBA00023002"/>
    </source>
</evidence>
<dbReference type="Pfam" id="PF00775">
    <property type="entry name" value="Dioxygenase_C"/>
    <property type="match status" value="1"/>
</dbReference>
<comment type="caution">
    <text evidence="8">The sequence shown here is derived from an EMBL/GenBank/DDBJ whole genome shotgun (WGS) entry which is preliminary data.</text>
</comment>
<evidence type="ECO:0000259" key="7">
    <source>
        <dbReference type="PROSITE" id="PS00083"/>
    </source>
</evidence>
<dbReference type="Gene3D" id="2.60.130.10">
    <property type="entry name" value="Aromatic compound dioxygenase"/>
    <property type="match status" value="1"/>
</dbReference>
<dbReference type="InterPro" id="IPR050770">
    <property type="entry name" value="Intradiol_RC_Dioxygenase"/>
</dbReference>
<evidence type="ECO:0000313" key="8">
    <source>
        <dbReference type="EMBL" id="GAA2899699.1"/>
    </source>
</evidence>
<dbReference type="EMBL" id="BAAAVI010000066">
    <property type="protein sequence ID" value="GAA2899699.1"/>
    <property type="molecule type" value="Genomic_DNA"/>
</dbReference>
<evidence type="ECO:0000313" key="9">
    <source>
        <dbReference type="Proteomes" id="UP001500831"/>
    </source>
</evidence>
<dbReference type="PANTHER" id="PTHR33711:SF7">
    <property type="entry name" value="INTRADIOL RING-CLEAVAGE DIOXYGENASES DOMAIN-CONTAINING PROTEIN-RELATED"/>
    <property type="match status" value="1"/>
</dbReference>
<comment type="similarity">
    <text evidence="2">Belongs to the intradiol ring-cleavage dioxygenase family.</text>
</comment>
<dbReference type="InterPro" id="IPR000627">
    <property type="entry name" value="Intradiol_dOase_C"/>
</dbReference>
<dbReference type="RefSeq" id="WP_344979575.1">
    <property type="nucleotide sequence ID" value="NZ_BAAAVI010000066.1"/>
</dbReference>
<feature type="domain" description="Intradiol ring-cleavage dioxygenases" evidence="7">
    <location>
        <begin position="132"/>
        <end position="160"/>
    </location>
</feature>
<reference evidence="8 9" key="1">
    <citation type="journal article" date="2019" name="Int. J. Syst. Evol. Microbiol.">
        <title>The Global Catalogue of Microorganisms (GCM) 10K type strain sequencing project: providing services to taxonomists for standard genome sequencing and annotation.</title>
        <authorList>
            <consortium name="The Broad Institute Genomics Platform"/>
            <consortium name="The Broad Institute Genome Sequencing Center for Infectious Disease"/>
            <person name="Wu L."/>
            <person name="Ma J."/>
        </authorList>
    </citation>
    <scope>NUCLEOTIDE SEQUENCE [LARGE SCALE GENOMIC DNA]</scope>
    <source>
        <strain evidence="8 9">JCM 6242</strain>
    </source>
</reference>
<comment type="cofactor">
    <cofactor evidence="1">
        <name>Fe(3+)</name>
        <dbReference type="ChEBI" id="CHEBI:29034"/>
    </cofactor>
</comment>
<keyword evidence="4 8" id="KW-0223">Dioxygenase</keyword>
<evidence type="ECO:0000256" key="3">
    <source>
        <dbReference type="ARBA" id="ARBA00022723"/>
    </source>
</evidence>
<dbReference type="InterPro" id="IPR007535">
    <property type="entry name" value="Catechol_dOase_N"/>
</dbReference>
<evidence type="ECO:0000256" key="4">
    <source>
        <dbReference type="ARBA" id="ARBA00022964"/>
    </source>
</evidence>
<keyword evidence="5" id="KW-0560">Oxidoreductase</keyword>
<dbReference type="Proteomes" id="UP001500831">
    <property type="component" value="Unassembled WGS sequence"/>
</dbReference>
<organism evidence="8 9">
    <name type="scientific">Streptosporangium fragile</name>
    <dbReference type="NCBI Taxonomy" id="46186"/>
    <lineage>
        <taxon>Bacteria</taxon>
        <taxon>Bacillati</taxon>
        <taxon>Actinomycetota</taxon>
        <taxon>Actinomycetes</taxon>
        <taxon>Streptosporangiales</taxon>
        <taxon>Streptosporangiaceae</taxon>
        <taxon>Streptosporangium</taxon>
    </lineage>
</organism>
<protein>
    <submittedName>
        <fullName evidence="8">Intradiol ring-cleavage dioxygenase</fullName>
    </submittedName>
</protein>
<dbReference type="PROSITE" id="PS00083">
    <property type="entry name" value="INTRADIOL_DIOXYGENAS"/>
    <property type="match status" value="1"/>
</dbReference>
<dbReference type="GO" id="GO:0051213">
    <property type="term" value="F:dioxygenase activity"/>
    <property type="evidence" value="ECO:0007669"/>
    <property type="project" value="UniProtKB-KW"/>
</dbReference>
<keyword evidence="6" id="KW-0408">Iron</keyword>
<sequence>MTGRSEHGTPLLRQVLSQIKGPDPRLNEVVSALVTHLHAFVAEARPTEREWRAGLDFLIETGQMCTAERNEFVLLSDMLGLTTAVDDVNHIGPAGMTPSSVEGPFHSPAPARELGAWISSGPERERAVPTVVHGRVLDCDGTPLPGAVVDLWQANDTGLYDTQDDTQDPGNLRGLFTADDQGRYWFRTVRPSSYPVPTDGTGGRLLTAIGRHPMRPAHLHYRVTAPGYRPLTTHVFLAGDPYLGSDAAFAVKDELICHPVARDAGSEEWRMDGPHEEIDFDLKLVPLDWTEEKA</sequence>
<dbReference type="PANTHER" id="PTHR33711">
    <property type="entry name" value="DIOXYGENASE, PUTATIVE (AFU_ORTHOLOGUE AFUA_2G02910)-RELATED"/>
    <property type="match status" value="1"/>
</dbReference>
<accession>A0ABN3W7C9</accession>
<evidence type="ECO:0000256" key="1">
    <source>
        <dbReference type="ARBA" id="ARBA00001965"/>
    </source>
</evidence>
<dbReference type="InterPro" id="IPR015889">
    <property type="entry name" value="Intradiol_dOase_core"/>
</dbReference>